<dbReference type="Pfam" id="PF11443">
    <property type="entry name" value="DUF2828"/>
    <property type="match status" value="1"/>
</dbReference>
<dbReference type="GO" id="GO:0005829">
    <property type="term" value="C:cytosol"/>
    <property type="evidence" value="ECO:0007669"/>
    <property type="project" value="TreeGrafter"/>
</dbReference>
<dbReference type="GO" id="GO:0006235">
    <property type="term" value="P:dTTP biosynthetic process"/>
    <property type="evidence" value="ECO:0007669"/>
    <property type="project" value="TreeGrafter"/>
</dbReference>
<proteinExistence type="inferred from homology"/>
<dbReference type="GO" id="GO:0005739">
    <property type="term" value="C:mitochondrion"/>
    <property type="evidence" value="ECO:0007669"/>
    <property type="project" value="TreeGrafter"/>
</dbReference>
<dbReference type="InterPro" id="IPR027417">
    <property type="entry name" value="P-loop_NTPase"/>
</dbReference>
<protein>
    <recommendedName>
        <fullName evidence="6">Thymidylate kinase-like domain-containing protein</fullName>
    </recommendedName>
</protein>
<dbReference type="OrthoDB" id="425602at2759"/>
<gene>
    <name evidence="4" type="ORF">IFM89_033557</name>
</gene>
<dbReference type="GO" id="GO:0004798">
    <property type="term" value="F:dTMP kinase activity"/>
    <property type="evidence" value="ECO:0007669"/>
    <property type="project" value="TreeGrafter"/>
</dbReference>
<dbReference type="GO" id="GO:0006233">
    <property type="term" value="P:dTDP biosynthetic process"/>
    <property type="evidence" value="ECO:0007669"/>
    <property type="project" value="TreeGrafter"/>
</dbReference>
<dbReference type="SUPFAM" id="SSF52540">
    <property type="entry name" value="P-loop containing nucleoside triphosphate hydrolases"/>
    <property type="match status" value="1"/>
</dbReference>
<dbReference type="InterPro" id="IPR039430">
    <property type="entry name" value="Thymidylate_kin-like_dom"/>
</dbReference>
<organism evidence="4 5">
    <name type="scientific">Coptis chinensis</name>
    <dbReference type="NCBI Taxonomy" id="261450"/>
    <lineage>
        <taxon>Eukaryota</taxon>
        <taxon>Viridiplantae</taxon>
        <taxon>Streptophyta</taxon>
        <taxon>Embryophyta</taxon>
        <taxon>Tracheophyta</taxon>
        <taxon>Spermatophyta</taxon>
        <taxon>Magnoliopsida</taxon>
        <taxon>Ranunculales</taxon>
        <taxon>Ranunculaceae</taxon>
        <taxon>Coptidoideae</taxon>
        <taxon>Coptis</taxon>
    </lineage>
</organism>
<comment type="caution">
    <text evidence="4">The sequence shown here is derived from an EMBL/GenBank/DDBJ whole genome shotgun (WGS) entry which is preliminary data.</text>
</comment>
<sequence>MKNFNSGSGGISLASKRCPSLDSTFDKTTLLCESIARRVFPRESYAEYEGLEEAHYAYRVRDHLRKEVSWRLENSKFLGKHISFISRIFGTTKATRPSKFQLNFAKKTYSTQIRMEDGQIDNQRGALVVLEGLDRSGKTSQCNRLLSFLEGLGFSVESWRFPDRKAGVGEMISSYLANKSQLDDRAIHLLFSANHWEKRFVLFSFLHID</sequence>
<dbReference type="PANTHER" id="PTHR10344">
    <property type="entry name" value="THYMIDYLATE KINASE"/>
    <property type="match status" value="1"/>
</dbReference>
<dbReference type="EMBL" id="JADFTS010000008">
    <property type="protein sequence ID" value="KAF9594587.1"/>
    <property type="molecule type" value="Genomic_DNA"/>
</dbReference>
<evidence type="ECO:0000313" key="5">
    <source>
        <dbReference type="Proteomes" id="UP000631114"/>
    </source>
</evidence>
<evidence type="ECO:0000259" key="2">
    <source>
        <dbReference type="Pfam" id="PF02223"/>
    </source>
</evidence>
<evidence type="ECO:0008006" key="6">
    <source>
        <dbReference type="Google" id="ProtNLM"/>
    </source>
</evidence>
<feature type="domain" description="DUF2828" evidence="3">
    <location>
        <begin position="10"/>
        <end position="72"/>
    </location>
</feature>
<evidence type="ECO:0000313" key="4">
    <source>
        <dbReference type="EMBL" id="KAF9594587.1"/>
    </source>
</evidence>
<dbReference type="Pfam" id="PF02223">
    <property type="entry name" value="Thymidylate_kin"/>
    <property type="match status" value="1"/>
</dbReference>
<dbReference type="InterPro" id="IPR058580">
    <property type="entry name" value="DUF2828"/>
</dbReference>
<dbReference type="Proteomes" id="UP000631114">
    <property type="component" value="Unassembled WGS sequence"/>
</dbReference>
<reference evidence="4 5" key="1">
    <citation type="submission" date="2020-10" db="EMBL/GenBank/DDBJ databases">
        <title>The Coptis chinensis genome and diversification of protoberbering-type alkaloids.</title>
        <authorList>
            <person name="Wang B."/>
            <person name="Shu S."/>
            <person name="Song C."/>
            <person name="Liu Y."/>
        </authorList>
    </citation>
    <scope>NUCLEOTIDE SEQUENCE [LARGE SCALE GENOMIC DNA]</scope>
    <source>
        <strain evidence="4">HL-2020</strain>
        <tissue evidence="4">Leaf</tissue>
    </source>
</reference>
<dbReference type="GO" id="GO:0006227">
    <property type="term" value="P:dUDP biosynthetic process"/>
    <property type="evidence" value="ECO:0007669"/>
    <property type="project" value="TreeGrafter"/>
</dbReference>
<name>A0A835HAA3_9MAGN</name>
<evidence type="ECO:0000259" key="3">
    <source>
        <dbReference type="Pfam" id="PF11443"/>
    </source>
</evidence>
<dbReference type="Gene3D" id="3.40.50.300">
    <property type="entry name" value="P-loop containing nucleotide triphosphate hydrolases"/>
    <property type="match status" value="1"/>
</dbReference>
<comment type="similarity">
    <text evidence="1">Belongs to the thymidylate kinase family.</text>
</comment>
<feature type="domain" description="Thymidylate kinase-like" evidence="2">
    <location>
        <begin position="130"/>
        <end position="197"/>
    </location>
</feature>
<keyword evidence="5" id="KW-1185">Reference proteome</keyword>
<evidence type="ECO:0000256" key="1">
    <source>
        <dbReference type="ARBA" id="ARBA00009776"/>
    </source>
</evidence>
<dbReference type="PANTHER" id="PTHR10344:SF1">
    <property type="entry name" value="THYMIDYLATE KINASE"/>
    <property type="match status" value="1"/>
</dbReference>
<accession>A0A835HAA3</accession>
<dbReference type="GO" id="GO:0005634">
    <property type="term" value="C:nucleus"/>
    <property type="evidence" value="ECO:0007669"/>
    <property type="project" value="TreeGrafter"/>
</dbReference>
<dbReference type="AlphaFoldDB" id="A0A835HAA3"/>
<dbReference type="GO" id="GO:0004550">
    <property type="term" value="F:nucleoside diphosphate kinase activity"/>
    <property type="evidence" value="ECO:0007669"/>
    <property type="project" value="TreeGrafter"/>
</dbReference>